<keyword evidence="3" id="KW-1185">Reference proteome</keyword>
<evidence type="ECO:0000256" key="1">
    <source>
        <dbReference type="SAM" id="Phobius"/>
    </source>
</evidence>
<feature type="transmembrane region" description="Helical" evidence="1">
    <location>
        <begin position="43"/>
        <end position="65"/>
    </location>
</feature>
<dbReference type="InterPro" id="IPR031709">
    <property type="entry name" value="PutAbiC"/>
</dbReference>
<evidence type="ECO:0000313" key="2">
    <source>
        <dbReference type="EMBL" id="TKB57604.1"/>
    </source>
</evidence>
<comment type="caution">
    <text evidence="2">The sequence shown here is derived from an EMBL/GenBank/DDBJ whole genome shotgun (WGS) entry which is preliminary data.</text>
</comment>
<evidence type="ECO:0008006" key="4">
    <source>
        <dbReference type="Google" id="ProtNLM"/>
    </source>
</evidence>
<organism evidence="2 3">
    <name type="scientific">Ferrimonas aestuarii</name>
    <dbReference type="NCBI Taxonomy" id="2569539"/>
    <lineage>
        <taxon>Bacteria</taxon>
        <taxon>Pseudomonadati</taxon>
        <taxon>Pseudomonadota</taxon>
        <taxon>Gammaproteobacteria</taxon>
        <taxon>Alteromonadales</taxon>
        <taxon>Ferrimonadaceae</taxon>
        <taxon>Ferrimonas</taxon>
    </lineage>
</organism>
<dbReference type="RefSeq" id="WP_136862249.1">
    <property type="nucleotide sequence ID" value="NZ_SWCJ01000002.1"/>
</dbReference>
<protein>
    <recommendedName>
        <fullName evidence="4">Phage abortive infection protein</fullName>
    </recommendedName>
</protein>
<keyword evidence="1" id="KW-0812">Transmembrane</keyword>
<evidence type="ECO:0000313" key="3">
    <source>
        <dbReference type="Proteomes" id="UP000305675"/>
    </source>
</evidence>
<keyword evidence="1" id="KW-0472">Membrane</keyword>
<name>A0A4U1BRW9_9GAMM</name>
<accession>A0A4U1BRW9</accession>
<reference evidence="2 3" key="1">
    <citation type="submission" date="2019-04" db="EMBL/GenBank/DDBJ databases">
        <authorList>
            <person name="Hwang J.C."/>
        </authorList>
    </citation>
    <scope>NUCLEOTIDE SEQUENCE [LARGE SCALE GENOMIC DNA]</scope>
    <source>
        <strain evidence="2 3">IMCC35002</strain>
    </source>
</reference>
<gene>
    <name evidence="2" type="ORF">FCL42_04845</name>
</gene>
<sequence length="284" mass="32738">MKKVMFLVLLAFIVAGVSIYLFVDHFGIGYWDEVSDWGATGDFFGGILNPFFAFLSLILLVYTLYQNQKALENNSEELALSRKELANSVQTQQLQVHQAKMQRFDDTFFSLLNQLNAAQDPKLTDFVYDNVMKKNYPTTYLPENVLRLSKEYIYPKGGNINRYFRTLYQLLKLIANKCPESTLDGDFTIENLQSTKCSETEKMYSNIVRTTLDSKLIILLAVNCYCADEDDPFYKYYLLIKRYAFLEHMPLSVTKSEEPFVAKALVNCYGKDAFGNNINIRNNT</sequence>
<feature type="transmembrane region" description="Helical" evidence="1">
    <location>
        <begin position="5"/>
        <end position="23"/>
    </location>
</feature>
<keyword evidence="1" id="KW-1133">Transmembrane helix</keyword>
<dbReference type="AlphaFoldDB" id="A0A4U1BRW9"/>
<proteinExistence type="predicted"/>
<dbReference type="EMBL" id="SWCJ01000002">
    <property type="protein sequence ID" value="TKB57604.1"/>
    <property type="molecule type" value="Genomic_DNA"/>
</dbReference>
<dbReference type="Pfam" id="PF16872">
    <property type="entry name" value="putAbiC"/>
    <property type="match status" value="1"/>
</dbReference>
<dbReference type="OrthoDB" id="346283at2"/>
<dbReference type="Proteomes" id="UP000305675">
    <property type="component" value="Unassembled WGS sequence"/>
</dbReference>